<dbReference type="AlphaFoldDB" id="W2ZH45"/>
<dbReference type="Proteomes" id="UP000018948">
    <property type="component" value="Unassembled WGS sequence"/>
</dbReference>
<gene>
    <name evidence="1" type="ORF">F442_08120</name>
</gene>
<evidence type="ECO:0000313" key="1">
    <source>
        <dbReference type="EMBL" id="ETP45509.1"/>
    </source>
</evidence>
<proteinExistence type="predicted"/>
<reference evidence="1 2" key="1">
    <citation type="submission" date="2013-11" db="EMBL/GenBank/DDBJ databases">
        <title>The Genome Sequence of Phytophthora parasitica P10297.</title>
        <authorList>
            <consortium name="The Broad Institute Genomics Platform"/>
            <person name="Russ C."/>
            <person name="Tyler B."/>
            <person name="Panabieres F."/>
            <person name="Shan W."/>
            <person name="Tripathy S."/>
            <person name="Grunwald N."/>
            <person name="Machado M."/>
            <person name="Johnson C.S."/>
            <person name="Walker B."/>
            <person name="Young S.K."/>
            <person name="Zeng Q."/>
            <person name="Gargeya S."/>
            <person name="Fitzgerald M."/>
            <person name="Haas B."/>
            <person name="Abouelleil A."/>
            <person name="Allen A.W."/>
            <person name="Alvarado L."/>
            <person name="Arachchi H.M."/>
            <person name="Berlin A.M."/>
            <person name="Chapman S.B."/>
            <person name="Gainer-Dewar J."/>
            <person name="Goldberg J."/>
            <person name="Griggs A."/>
            <person name="Gujja S."/>
            <person name="Hansen M."/>
            <person name="Howarth C."/>
            <person name="Imamovic A."/>
            <person name="Ireland A."/>
            <person name="Larimer J."/>
            <person name="McCowan C."/>
            <person name="Murphy C."/>
            <person name="Pearson M."/>
            <person name="Poon T.W."/>
            <person name="Priest M."/>
            <person name="Roberts A."/>
            <person name="Saif S."/>
            <person name="Shea T."/>
            <person name="Sisk P."/>
            <person name="Sykes S."/>
            <person name="Wortman J."/>
            <person name="Nusbaum C."/>
            <person name="Birren B."/>
        </authorList>
    </citation>
    <scope>NUCLEOTIDE SEQUENCE [LARGE SCALE GENOMIC DNA]</scope>
    <source>
        <strain evidence="1 2">P10297</strain>
    </source>
</reference>
<comment type="caution">
    <text evidence="1">The sequence shown here is derived from an EMBL/GenBank/DDBJ whole genome shotgun (WGS) entry which is preliminary data.</text>
</comment>
<name>W2ZH45_PHYNI</name>
<dbReference type="EMBL" id="ANIY01001702">
    <property type="protein sequence ID" value="ETP45509.1"/>
    <property type="molecule type" value="Genomic_DNA"/>
</dbReference>
<feature type="non-terminal residue" evidence="1">
    <location>
        <position position="1"/>
    </location>
</feature>
<sequence length="144" mass="16261">ACHPTENPGLIFIDPYSLYYRYNKYKYVIDAFCQLRCHDGHGHQPVHCKLCSYFVRLASATAHEEGLGCPHFGSAISKDNSVGDDSTIAPLVGQDDRLVVHRLSPRSQPRKLRTSVTDWQIAAATLTSQEIWRYHSKICALRDS</sequence>
<organism evidence="1 2">
    <name type="scientific">Phytophthora nicotianae P10297</name>
    <dbReference type="NCBI Taxonomy" id="1317064"/>
    <lineage>
        <taxon>Eukaryota</taxon>
        <taxon>Sar</taxon>
        <taxon>Stramenopiles</taxon>
        <taxon>Oomycota</taxon>
        <taxon>Peronosporomycetes</taxon>
        <taxon>Peronosporales</taxon>
        <taxon>Peronosporaceae</taxon>
        <taxon>Phytophthora</taxon>
    </lineage>
</organism>
<accession>W2ZH45</accession>
<protein>
    <submittedName>
        <fullName evidence="1">Uncharacterized protein</fullName>
    </submittedName>
</protein>
<evidence type="ECO:0000313" key="2">
    <source>
        <dbReference type="Proteomes" id="UP000018948"/>
    </source>
</evidence>